<dbReference type="EMBL" id="DS267811">
    <property type="protein sequence ID" value="EDN58091.1"/>
    <property type="molecule type" value="Genomic_DNA"/>
</dbReference>
<dbReference type="Proteomes" id="UP000242664">
    <property type="component" value="Unassembled WGS sequence"/>
</dbReference>
<dbReference type="GeneID" id="45027477"/>
<name>A0ABM9WXC9_VIBAE</name>
<protein>
    <submittedName>
        <fullName evidence="1">YgfB and YecA</fullName>
    </submittedName>
</protein>
<proteinExistence type="predicted"/>
<dbReference type="RefSeq" id="WP_006741482.1">
    <property type="nucleotide sequence ID" value="NC_013456.1"/>
</dbReference>
<dbReference type="Gene3D" id="3.10.450.50">
    <property type="match status" value="1"/>
</dbReference>
<evidence type="ECO:0000313" key="2">
    <source>
        <dbReference type="Proteomes" id="UP000242664"/>
    </source>
</evidence>
<keyword evidence="2" id="KW-1185">Reference proteome</keyword>
<dbReference type="Pfam" id="PF02810">
    <property type="entry name" value="SEC-C"/>
    <property type="match status" value="1"/>
</dbReference>
<dbReference type="InterPro" id="IPR004027">
    <property type="entry name" value="SEC_C_motif"/>
</dbReference>
<evidence type="ECO:0000313" key="1">
    <source>
        <dbReference type="EMBL" id="EDN58091.1"/>
    </source>
</evidence>
<dbReference type="SUPFAM" id="SSF103642">
    <property type="entry name" value="Sec-C motif"/>
    <property type="match status" value="1"/>
</dbReference>
<organism evidence="1 2">
    <name type="scientific">Vibrio antiquarius (strain Ex25)</name>
    <dbReference type="NCBI Taxonomy" id="150340"/>
    <lineage>
        <taxon>Bacteria</taxon>
        <taxon>Pseudomonadati</taxon>
        <taxon>Pseudomonadota</taxon>
        <taxon>Gammaproteobacteria</taxon>
        <taxon>Vibrionales</taxon>
        <taxon>Vibrionaceae</taxon>
        <taxon>Vibrio</taxon>
        <taxon>Vibrio diabolicus subgroup</taxon>
    </lineage>
</organism>
<sequence length="236" mass="26919">MNTEEYWRLWNESLLRTLGLNLNPSFGPEFEFKDVPLDKIQGTISLIEDIFTKIIKKRDQDGVSREITRLDCTRLSYELQVELKKNGIKSILVTGDYVFHGEPMYNVSEKYIVSQLGASSPGMGLHTWLVLDNYLLVDSSIIIFNEKEKFLAKEIDGKPYITDIEKINSDLFYIPFVLGEEYLIKINALHSTSDVLLSDVNVKGDLHTNTSIEPSRNTLCPCDSGDKYKYCCGKLT</sequence>
<gene>
    <name evidence="1" type="ORF">VEx25_B0151</name>
</gene>
<accession>A0ABM9WXC9</accession>
<reference evidence="2" key="1">
    <citation type="submission" date="2006-10" db="EMBL/GenBank/DDBJ databases">
        <authorList>
            <person name="Heidelberg J."/>
            <person name="Sebastian Y."/>
        </authorList>
    </citation>
    <scope>NUCLEOTIDE SEQUENCE [LARGE SCALE GENOMIC DNA]</scope>
    <source>
        <strain evidence="2">EX25</strain>
    </source>
</reference>